<evidence type="ECO:0000256" key="4">
    <source>
        <dbReference type="ARBA" id="ARBA00022692"/>
    </source>
</evidence>
<keyword evidence="12" id="KW-1185">Reference proteome</keyword>
<dbReference type="Pfam" id="PF02706">
    <property type="entry name" value="Wzz"/>
    <property type="match status" value="1"/>
</dbReference>
<gene>
    <name evidence="11" type="primary">ptk</name>
    <name evidence="11" type="ORF">NCTC13296_03892</name>
</gene>
<dbReference type="CDD" id="cd05387">
    <property type="entry name" value="BY-kinase"/>
    <property type="match status" value="1"/>
</dbReference>
<evidence type="ECO:0000256" key="6">
    <source>
        <dbReference type="ARBA" id="ARBA00022840"/>
    </source>
</evidence>
<sequence>MALSDYLGIVRRRWHIILATALACAALAWAYTSTIPTVYVSTTRMYVSMATGTSVNDSYQGGLAAQQRITSYPYVATGATVAERVVDRLGSTISPSELQGKVSATFPPATTLLEISVTDSTPETARQLSRAVSDEFAQLVAEMETTVVGAAPAARVSVVDPATLPTEPIGPNAKRNLALGIIAGLGLGFLLAFFRDKLDPTVRTPDQLARSAGVPVLGTISSHSIDATRDVGRLRAHITAARQGRDRLVVMFTSFTEESDPRVATRLAKALADTGARVALIDADTSGEGVTRLLDMQSVPGVAEWLRDEYPPLTEFPVRSESGVSIVPLGAADERTSDLLTTDRFAGLLSALEDRFDYILVVAAPVLTDSAALDISTHCDASIAVVRLGTTKAPRVQAAADVFGASGARLLGAVTTDTARTRRSVRARKRRSSRSAADLGLAYSP</sequence>
<keyword evidence="8" id="KW-0472">Membrane</keyword>
<dbReference type="RefSeq" id="WP_064064638.1">
    <property type="nucleotide sequence ID" value="NZ_LPZN01000044.1"/>
</dbReference>
<evidence type="ECO:0000259" key="10">
    <source>
        <dbReference type="Pfam" id="PF02706"/>
    </source>
</evidence>
<dbReference type="OrthoDB" id="9812433at2"/>
<keyword evidence="7" id="KW-1133">Transmembrane helix</keyword>
<reference evidence="11 12" key="1">
    <citation type="submission" date="2018-06" db="EMBL/GenBank/DDBJ databases">
        <authorList>
            <consortium name="Pathogen Informatics"/>
            <person name="Doyle S."/>
        </authorList>
    </citation>
    <scope>NUCLEOTIDE SEQUENCE [LARGE SCALE GENOMIC DNA]</scope>
    <source>
        <strain evidence="11 12">NCTC13296</strain>
    </source>
</reference>
<dbReference type="InterPro" id="IPR003856">
    <property type="entry name" value="LPS_length_determ_N"/>
</dbReference>
<evidence type="ECO:0000256" key="9">
    <source>
        <dbReference type="SAM" id="MobiDB-lite"/>
    </source>
</evidence>
<evidence type="ECO:0000256" key="1">
    <source>
        <dbReference type="ARBA" id="ARBA00004651"/>
    </source>
</evidence>
<keyword evidence="11" id="KW-0418">Kinase</keyword>
<evidence type="ECO:0000256" key="2">
    <source>
        <dbReference type="ARBA" id="ARBA00006683"/>
    </source>
</evidence>
<dbReference type="InterPro" id="IPR050445">
    <property type="entry name" value="Bact_polysacc_biosynth/exp"/>
</dbReference>
<evidence type="ECO:0000256" key="7">
    <source>
        <dbReference type="ARBA" id="ARBA00022989"/>
    </source>
</evidence>
<keyword evidence="6" id="KW-0067">ATP-binding</keyword>
<evidence type="ECO:0000313" key="11">
    <source>
        <dbReference type="EMBL" id="SUE16995.1"/>
    </source>
</evidence>
<keyword evidence="4" id="KW-0812">Transmembrane</keyword>
<feature type="compositionally biased region" description="Basic residues" evidence="9">
    <location>
        <begin position="421"/>
        <end position="433"/>
    </location>
</feature>
<evidence type="ECO:0000256" key="8">
    <source>
        <dbReference type="ARBA" id="ARBA00023136"/>
    </source>
</evidence>
<dbReference type="Proteomes" id="UP000254569">
    <property type="component" value="Unassembled WGS sequence"/>
</dbReference>
<comment type="similarity">
    <text evidence="2">Belongs to the CpsC/CapA family.</text>
</comment>
<dbReference type="InterPro" id="IPR027417">
    <property type="entry name" value="P-loop_NTPase"/>
</dbReference>
<comment type="subcellular location">
    <subcellularLocation>
        <location evidence="1">Cell membrane</location>
        <topology evidence="1">Multi-pass membrane protein</topology>
    </subcellularLocation>
</comment>
<proteinExistence type="inferred from homology"/>
<dbReference type="Gene3D" id="3.40.50.300">
    <property type="entry name" value="P-loop containing nucleotide triphosphate hydrolases"/>
    <property type="match status" value="1"/>
</dbReference>
<protein>
    <submittedName>
        <fullName evidence="11">Protein-tyrosine kinase, C-terminal</fullName>
        <ecNumber evidence="11">2.7.10.-</ecNumber>
        <ecNumber evidence="11">2.7.10.1</ecNumber>
    </submittedName>
</protein>
<accession>A0A379M6F1</accession>
<dbReference type="AlphaFoldDB" id="A0A379M6F1"/>
<dbReference type="GO" id="GO:0004714">
    <property type="term" value="F:transmembrane receptor protein tyrosine kinase activity"/>
    <property type="evidence" value="ECO:0007669"/>
    <property type="project" value="UniProtKB-EC"/>
</dbReference>
<feature type="region of interest" description="Disordered" evidence="9">
    <location>
        <begin position="421"/>
        <end position="445"/>
    </location>
</feature>
<keyword evidence="11" id="KW-0829">Tyrosine-protein kinase</keyword>
<dbReference type="InterPro" id="IPR005702">
    <property type="entry name" value="Wzc-like_C"/>
</dbReference>
<evidence type="ECO:0000313" key="12">
    <source>
        <dbReference type="Proteomes" id="UP000254569"/>
    </source>
</evidence>
<dbReference type="PANTHER" id="PTHR32309:SF13">
    <property type="entry name" value="FERRIC ENTEROBACTIN TRANSPORT PROTEIN FEPE"/>
    <property type="match status" value="1"/>
</dbReference>
<keyword evidence="5" id="KW-0547">Nucleotide-binding</keyword>
<keyword evidence="3" id="KW-1003">Cell membrane</keyword>
<organism evidence="11 12">
    <name type="scientific">Rhodococcus gordoniae</name>
    <dbReference type="NCBI Taxonomy" id="223392"/>
    <lineage>
        <taxon>Bacteria</taxon>
        <taxon>Bacillati</taxon>
        <taxon>Actinomycetota</taxon>
        <taxon>Actinomycetes</taxon>
        <taxon>Mycobacteriales</taxon>
        <taxon>Nocardiaceae</taxon>
        <taxon>Rhodococcus</taxon>
    </lineage>
</organism>
<evidence type="ECO:0000256" key="3">
    <source>
        <dbReference type="ARBA" id="ARBA00022475"/>
    </source>
</evidence>
<dbReference type="SUPFAM" id="SSF52540">
    <property type="entry name" value="P-loop containing nucleoside triphosphate hydrolases"/>
    <property type="match status" value="1"/>
</dbReference>
<dbReference type="PANTHER" id="PTHR32309">
    <property type="entry name" value="TYROSINE-PROTEIN KINASE"/>
    <property type="match status" value="1"/>
</dbReference>
<dbReference type="EMBL" id="UGVI01000001">
    <property type="protein sequence ID" value="SUE16995.1"/>
    <property type="molecule type" value="Genomic_DNA"/>
</dbReference>
<evidence type="ECO:0000256" key="5">
    <source>
        <dbReference type="ARBA" id="ARBA00022741"/>
    </source>
</evidence>
<keyword evidence="11" id="KW-0808">Transferase</keyword>
<dbReference type="EC" id="2.7.10.-" evidence="11"/>
<name>A0A379M6F1_9NOCA</name>
<dbReference type="GO" id="GO:0005886">
    <property type="term" value="C:plasma membrane"/>
    <property type="evidence" value="ECO:0007669"/>
    <property type="project" value="UniProtKB-SubCell"/>
</dbReference>
<feature type="domain" description="Polysaccharide chain length determinant N-terminal" evidence="10">
    <location>
        <begin position="3"/>
        <end position="64"/>
    </location>
</feature>
<dbReference type="EC" id="2.7.10.1" evidence="11"/>